<name>A0A8S3QKU8_MYTED</name>
<sequence>MTALYQFLTNDQSEMPNKISKEVQARLKLLVQTQDPDIVYDLRENNKGRPEKFNEFWNEVDSYLNEQEAKAVDDRRHGTICHLSVAMSVPDLREIIKSRLAVDNAIPSVKWLYLQFMPRNPYLKTAFHYTGRFNLKLKVQTRQYSLFHVDAHYAAAVFRYMKEFCIMFRENTCLMCVDDKANIPVGEPGIPLASVARGKRTVVQENIPLMVADHDTNTKCKITPSTILIPEIPESIEKGSFYRGTVCTILKDCIFQPSTPLRHSAEMRKIVATTGNFTKPIRVIYSDGGPDHRVTYPSVQLALIAQFLIDDLDVLLAGRCCPSKSYTNPAERWHSVMNLALQSVALERSEMNPEFERIMSRCDSMKAIRENAEKVLGFSDAVMESMSQVKQTLQDLFGRLSLKGKQCIVQEAADGDLIDEMWDALLTVDDSISRENTTAKSLTGKNQLQRFLQHCTRRRHYFFMIKKCGRFDCDICRPIRLPADIFEGIHFLPDPVPSDADADHYKSFADCYGQETDEKFRPSLQTKKVSIASTAKDLGIRICGETVRAVIHCEECNKPRCIYSNKKLTDDQLESIKIIEEECEFVCVEKFPEMNDLDKVCFILPDITCSTEISAHYYSSRVKFRTICYVCGSEEVCPIDEEDTANFQSVHPICNVCKTAGHQERKRGEVKRRGEKRKKKSS</sequence>
<feature type="region of interest" description="Disordered" evidence="1">
    <location>
        <begin position="663"/>
        <end position="682"/>
    </location>
</feature>
<dbReference type="AlphaFoldDB" id="A0A8S3QKU8"/>
<comment type="caution">
    <text evidence="2">The sequence shown here is derived from an EMBL/GenBank/DDBJ whole genome shotgun (WGS) entry which is preliminary data.</text>
</comment>
<dbReference type="OrthoDB" id="10003658at2759"/>
<organism evidence="2 3">
    <name type="scientific">Mytilus edulis</name>
    <name type="common">Blue mussel</name>
    <dbReference type="NCBI Taxonomy" id="6550"/>
    <lineage>
        <taxon>Eukaryota</taxon>
        <taxon>Metazoa</taxon>
        <taxon>Spiralia</taxon>
        <taxon>Lophotrochozoa</taxon>
        <taxon>Mollusca</taxon>
        <taxon>Bivalvia</taxon>
        <taxon>Autobranchia</taxon>
        <taxon>Pteriomorphia</taxon>
        <taxon>Mytilida</taxon>
        <taxon>Mytiloidea</taxon>
        <taxon>Mytilidae</taxon>
        <taxon>Mytilinae</taxon>
        <taxon>Mytilus</taxon>
    </lineage>
</organism>
<evidence type="ECO:0000256" key="1">
    <source>
        <dbReference type="SAM" id="MobiDB-lite"/>
    </source>
</evidence>
<dbReference type="EMBL" id="CAJPWZ010000503">
    <property type="protein sequence ID" value="CAG2195066.1"/>
    <property type="molecule type" value="Genomic_DNA"/>
</dbReference>
<keyword evidence="3" id="KW-1185">Reference proteome</keyword>
<dbReference type="Proteomes" id="UP000683360">
    <property type="component" value="Unassembled WGS sequence"/>
</dbReference>
<evidence type="ECO:0000313" key="3">
    <source>
        <dbReference type="Proteomes" id="UP000683360"/>
    </source>
</evidence>
<gene>
    <name evidence="2" type="ORF">MEDL_10012</name>
</gene>
<reference evidence="2" key="1">
    <citation type="submission" date="2021-03" db="EMBL/GenBank/DDBJ databases">
        <authorList>
            <person name="Bekaert M."/>
        </authorList>
    </citation>
    <scope>NUCLEOTIDE SEQUENCE</scope>
</reference>
<feature type="compositionally biased region" description="Basic residues" evidence="1">
    <location>
        <begin position="668"/>
        <end position="682"/>
    </location>
</feature>
<proteinExistence type="predicted"/>
<accession>A0A8S3QKU8</accession>
<evidence type="ECO:0000313" key="2">
    <source>
        <dbReference type="EMBL" id="CAG2195066.1"/>
    </source>
</evidence>
<protein>
    <submittedName>
        <fullName evidence="2">Uncharacterized protein</fullName>
    </submittedName>
</protein>